<dbReference type="FunFam" id="3.30.160.60:FF:001954">
    <property type="entry name" value="Zinc finger protein 787"/>
    <property type="match status" value="1"/>
</dbReference>
<dbReference type="PANTHER" id="PTHR16515:SF66">
    <property type="entry name" value="C2H2-TYPE DOMAIN-CONTAINING PROTEIN"/>
    <property type="match status" value="1"/>
</dbReference>
<evidence type="ECO:0000256" key="2">
    <source>
        <dbReference type="ARBA" id="ARBA00006991"/>
    </source>
</evidence>
<reference evidence="12" key="1">
    <citation type="journal article" date="2023" name="Science">
        <title>Genome structures resolve the early diversification of teleost fishes.</title>
        <authorList>
            <person name="Parey E."/>
            <person name="Louis A."/>
            <person name="Montfort J."/>
            <person name="Bouchez O."/>
            <person name="Roques C."/>
            <person name="Iampietro C."/>
            <person name="Lluch J."/>
            <person name="Castinel A."/>
            <person name="Donnadieu C."/>
            <person name="Desvignes T."/>
            <person name="Floi Bucao C."/>
            <person name="Jouanno E."/>
            <person name="Wen M."/>
            <person name="Mejri S."/>
            <person name="Dirks R."/>
            <person name="Jansen H."/>
            <person name="Henkel C."/>
            <person name="Chen W.J."/>
            <person name="Zahm M."/>
            <person name="Cabau C."/>
            <person name="Klopp C."/>
            <person name="Thompson A.W."/>
            <person name="Robinson-Rechavi M."/>
            <person name="Braasch I."/>
            <person name="Lecointre G."/>
            <person name="Bobe J."/>
            <person name="Postlethwait J.H."/>
            <person name="Berthelot C."/>
            <person name="Roest Crollius H."/>
            <person name="Guiguen Y."/>
        </authorList>
    </citation>
    <scope>NUCLEOTIDE SEQUENCE</scope>
    <source>
        <strain evidence="12">NC1722</strain>
    </source>
</reference>
<evidence type="ECO:0000256" key="9">
    <source>
        <dbReference type="PROSITE-ProRule" id="PRU00042"/>
    </source>
</evidence>
<evidence type="ECO:0000313" key="12">
    <source>
        <dbReference type="EMBL" id="KAJ8377306.1"/>
    </source>
</evidence>
<evidence type="ECO:0000259" key="11">
    <source>
        <dbReference type="PROSITE" id="PS50157"/>
    </source>
</evidence>
<keyword evidence="4" id="KW-0677">Repeat</keyword>
<dbReference type="Pfam" id="PF13912">
    <property type="entry name" value="zf-C2H2_6"/>
    <property type="match status" value="1"/>
</dbReference>
<comment type="similarity">
    <text evidence="2">Belongs to the krueppel C2H2-type zinc-finger protein family.</text>
</comment>
<dbReference type="FunFam" id="3.30.160.60:FF:002343">
    <property type="entry name" value="Zinc finger protein 33A"/>
    <property type="match status" value="2"/>
</dbReference>
<proteinExistence type="inferred from homology"/>
<dbReference type="GO" id="GO:0008270">
    <property type="term" value="F:zinc ion binding"/>
    <property type="evidence" value="ECO:0007669"/>
    <property type="project" value="UniProtKB-KW"/>
</dbReference>
<evidence type="ECO:0000256" key="5">
    <source>
        <dbReference type="ARBA" id="ARBA00022771"/>
    </source>
</evidence>
<keyword evidence="13" id="KW-1185">Reference proteome</keyword>
<dbReference type="GO" id="GO:0010468">
    <property type="term" value="P:regulation of gene expression"/>
    <property type="evidence" value="ECO:0007669"/>
    <property type="project" value="TreeGrafter"/>
</dbReference>
<dbReference type="InterPro" id="IPR013087">
    <property type="entry name" value="Znf_C2H2_type"/>
</dbReference>
<name>A0AAD7RC24_9TELE</name>
<keyword evidence="5 9" id="KW-0863">Zinc-finger</keyword>
<dbReference type="Proteomes" id="UP001221898">
    <property type="component" value="Unassembled WGS sequence"/>
</dbReference>
<dbReference type="PANTHER" id="PTHR16515">
    <property type="entry name" value="PR DOMAIN ZINC FINGER PROTEIN"/>
    <property type="match status" value="1"/>
</dbReference>
<dbReference type="GO" id="GO:0003677">
    <property type="term" value="F:DNA binding"/>
    <property type="evidence" value="ECO:0007669"/>
    <property type="project" value="UniProtKB-KW"/>
</dbReference>
<dbReference type="SUPFAM" id="SSF57667">
    <property type="entry name" value="beta-beta-alpha zinc fingers"/>
    <property type="match status" value="2"/>
</dbReference>
<dbReference type="Gene3D" id="3.30.160.60">
    <property type="entry name" value="Classic Zinc Finger"/>
    <property type="match status" value="3"/>
</dbReference>
<evidence type="ECO:0000313" key="13">
    <source>
        <dbReference type="Proteomes" id="UP001221898"/>
    </source>
</evidence>
<dbReference type="InterPro" id="IPR050331">
    <property type="entry name" value="Zinc_finger"/>
</dbReference>
<dbReference type="GO" id="GO:0005634">
    <property type="term" value="C:nucleus"/>
    <property type="evidence" value="ECO:0007669"/>
    <property type="project" value="UniProtKB-SubCell"/>
</dbReference>
<keyword evidence="8" id="KW-0539">Nucleus</keyword>
<evidence type="ECO:0000256" key="6">
    <source>
        <dbReference type="ARBA" id="ARBA00022833"/>
    </source>
</evidence>
<sequence>MSCVVMSFRTQLASVMEVVMKAAIGEVSTLVEGRLADLQGEIHARRRENESLRLTLLARQTERRAQRSVGVQACDADRRADAGADGGAVEDWSCSLWRPVQRCSDDPEPRPGAFLVDRAEVECIIVKEESADLEEQAVDQHCGSRQQEGQRFAGKRPTESPRCQEGWGPQGPQGLADQQGAQRASMRARSPRLGGLDFVMATVPGGACVLEQQQQQQELRFLAPPKEKLPEGKPGWAGGGAEGGPRPACGEEEMAPPWRDPQYRDDFHSASLDPPAKRAREGERPHGCPLCAKRFGLLRNLRTHQRIHTGEKPYRCAQCGRTFSHLQSLETHQRIHTGERPYGCSHCAKRFSIAQNLKTHMRIHTGEKPYRCAHEDPCNNRPECAVWGHRLIEGVSDPVSVCAYPPGRVSSPLT</sequence>
<keyword evidence="6" id="KW-0862">Zinc</keyword>
<dbReference type="PROSITE" id="PS50157">
    <property type="entry name" value="ZINC_FINGER_C2H2_2"/>
    <property type="match status" value="3"/>
</dbReference>
<protein>
    <recommendedName>
        <fullName evidence="11">C2H2-type domain-containing protein</fullName>
    </recommendedName>
</protein>
<evidence type="ECO:0000256" key="4">
    <source>
        <dbReference type="ARBA" id="ARBA00022737"/>
    </source>
</evidence>
<gene>
    <name evidence="12" type="ORF">AAFF_G00261550</name>
</gene>
<evidence type="ECO:0000256" key="8">
    <source>
        <dbReference type="ARBA" id="ARBA00023242"/>
    </source>
</evidence>
<feature type="domain" description="C2H2-type" evidence="11">
    <location>
        <begin position="342"/>
        <end position="369"/>
    </location>
</feature>
<dbReference type="EMBL" id="JAINUG010000358">
    <property type="protein sequence ID" value="KAJ8377306.1"/>
    <property type="molecule type" value="Genomic_DNA"/>
</dbReference>
<dbReference type="AlphaFoldDB" id="A0AAD7RC24"/>
<feature type="region of interest" description="Disordered" evidence="10">
    <location>
        <begin position="225"/>
        <end position="248"/>
    </location>
</feature>
<keyword evidence="3" id="KW-0479">Metal-binding</keyword>
<evidence type="ECO:0000256" key="3">
    <source>
        <dbReference type="ARBA" id="ARBA00022723"/>
    </source>
</evidence>
<dbReference type="PROSITE" id="PS00028">
    <property type="entry name" value="ZINC_FINGER_C2H2_1"/>
    <property type="match status" value="3"/>
</dbReference>
<evidence type="ECO:0000256" key="1">
    <source>
        <dbReference type="ARBA" id="ARBA00004123"/>
    </source>
</evidence>
<feature type="region of interest" description="Disordered" evidence="10">
    <location>
        <begin position="137"/>
        <end position="188"/>
    </location>
</feature>
<organism evidence="12 13">
    <name type="scientific">Aldrovandia affinis</name>
    <dbReference type="NCBI Taxonomy" id="143900"/>
    <lineage>
        <taxon>Eukaryota</taxon>
        <taxon>Metazoa</taxon>
        <taxon>Chordata</taxon>
        <taxon>Craniata</taxon>
        <taxon>Vertebrata</taxon>
        <taxon>Euteleostomi</taxon>
        <taxon>Actinopterygii</taxon>
        <taxon>Neopterygii</taxon>
        <taxon>Teleostei</taxon>
        <taxon>Notacanthiformes</taxon>
        <taxon>Halosauridae</taxon>
        <taxon>Aldrovandia</taxon>
    </lineage>
</organism>
<keyword evidence="7" id="KW-0238">DNA-binding</keyword>
<evidence type="ECO:0000256" key="7">
    <source>
        <dbReference type="ARBA" id="ARBA00023125"/>
    </source>
</evidence>
<comment type="subcellular location">
    <subcellularLocation>
        <location evidence="1">Nucleus</location>
    </subcellularLocation>
</comment>
<comment type="caution">
    <text evidence="12">The sequence shown here is derived from an EMBL/GenBank/DDBJ whole genome shotgun (WGS) entry which is preliminary data.</text>
</comment>
<dbReference type="Pfam" id="PF00096">
    <property type="entry name" value="zf-C2H2"/>
    <property type="match status" value="2"/>
</dbReference>
<feature type="domain" description="C2H2-type" evidence="11">
    <location>
        <begin position="314"/>
        <end position="341"/>
    </location>
</feature>
<evidence type="ECO:0000256" key="10">
    <source>
        <dbReference type="SAM" id="MobiDB-lite"/>
    </source>
</evidence>
<dbReference type="InterPro" id="IPR036236">
    <property type="entry name" value="Znf_C2H2_sf"/>
</dbReference>
<accession>A0AAD7RC24</accession>
<feature type="domain" description="C2H2-type" evidence="11">
    <location>
        <begin position="286"/>
        <end position="313"/>
    </location>
</feature>
<dbReference type="SMART" id="SM00355">
    <property type="entry name" value="ZnF_C2H2"/>
    <property type="match status" value="3"/>
</dbReference>